<dbReference type="Pfam" id="PF00589">
    <property type="entry name" value="Phage_integrase"/>
    <property type="match status" value="1"/>
</dbReference>
<dbReference type="EMBL" id="JABANE010000002">
    <property type="protein sequence ID" value="NME66594.1"/>
    <property type="molecule type" value="Genomic_DNA"/>
</dbReference>
<dbReference type="GO" id="GO:0006310">
    <property type="term" value="P:DNA recombination"/>
    <property type="evidence" value="ECO:0007669"/>
    <property type="project" value="UniProtKB-KW"/>
</dbReference>
<dbReference type="CDD" id="cd01185">
    <property type="entry name" value="INTN1_C_like"/>
    <property type="match status" value="1"/>
</dbReference>
<dbReference type="InterPro" id="IPR011010">
    <property type="entry name" value="DNA_brk_join_enz"/>
</dbReference>
<dbReference type="InterPro" id="IPR013762">
    <property type="entry name" value="Integrase-like_cat_sf"/>
</dbReference>
<dbReference type="InterPro" id="IPR050090">
    <property type="entry name" value="Tyrosine_recombinase_XerCD"/>
</dbReference>
<dbReference type="PANTHER" id="PTHR30349">
    <property type="entry name" value="PHAGE INTEGRASE-RELATED"/>
    <property type="match status" value="1"/>
</dbReference>
<dbReference type="Gene3D" id="1.10.443.10">
    <property type="entry name" value="Intergrase catalytic core"/>
    <property type="match status" value="1"/>
</dbReference>
<feature type="domain" description="Tyr recombinase" evidence="4">
    <location>
        <begin position="223"/>
        <end position="385"/>
    </location>
</feature>
<sequence length="389" mass="45739">MKVKFEIIESRIKVNGKCPILLRLTLKRKITRISSKIEIEPKYWDKTKLYDPIVIPSAEKRKGGASLPNANILNTRLNKLLRKAHDFIEYEKLHERNVTVDDVIKVLNGFDNRNFIHFASEELEKKRKRKKKFSHNTYRTAKARLNTLIEFVEENYGGHLTIEEVTVDFLEEYEGWCNYEKGYEINTTETKLRFVREFIKLAFEKGLTNQYPFNTFKLTREVKEKEYLRPEEVQKLNALFDSGELEGRLQNVLNYFLVACYTGVRYSDYYRLLHYNGKDDSIRIAQTKTLNSVTLYLSKRAKELIVKPYQLNSNQKTNTYLKEIMLIAGIDKKITTHSARHTFASNVISKGASLKELQELLGHKDYKSTLVYAHLLPDKKMETMKNFDY</sequence>
<protein>
    <submittedName>
        <fullName evidence="5">Site-specific integrase</fullName>
    </submittedName>
</protein>
<reference evidence="5 6" key="1">
    <citation type="submission" date="2020-04" db="EMBL/GenBank/DDBJ databases">
        <title>Flammeovirga sp. SR4, a novel species isolated from seawater.</title>
        <authorList>
            <person name="Wang X."/>
        </authorList>
    </citation>
    <scope>NUCLEOTIDE SEQUENCE [LARGE SCALE GENOMIC DNA]</scope>
    <source>
        <strain evidence="5 6">ATCC 23126</strain>
    </source>
</reference>
<comment type="caution">
    <text evidence="5">The sequence shown here is derived from an EMBL/GenBank/DDBJ whole genome shotgun (WGS) entry which is preliminary data.</text>
</comment>
<gene>
    <name evidence="5" type="ORF">HHU12_01335</name>
</gene>
<dbReference type="InterPro" id="IPR010998">
    <property type="entry name" value="Integrase_recombinase_N"/>
</dbReference>
<dbReference type="PROSITE" id="PS51898">
    <property type="entry name" value="TYR_RECOMBINASE"/>
    <property type="match status" value="1"/>
</dbReference>
<dbReference type="SUPFAM" id="SSF56349">
    <property type="entry name" value="DNA breaking-rejoining enzymes"/>
    <property type="match status" value="1"/>
</dbReference>
<dbReference type="GO" id="GO:0003677">
    <property type="term" value="F:DNA binding"/>
    <property type="evidence" value="ECO:0007669"/>
    <property type="project" value="UniProtKB-KW"/>
</dbReference>
<evidence type="ECO:0000313" key="6">
    <source>
        <dbReference type="Proteomes" id="UP000576082"/>
    </source>
</evidence>
<dbReference type="InterPro" id="IPR025269">
    <property type="entry name" value="SAM-like_dom"/>
</dbReference>
<evidence type="ECO:0000256" key="3">
    <source>
        <dbReference type="ARBA" id="ARBA00023172"/>
    </source>
</evidence>
<dbReference type="RefSeq" id="WP_169654340.1">
    <property type="nucleotide sequence ID" value="NZ_JABANE010000002.1"/>
</dbReference>
<keyword evidence="2" id="KW-0238">DNA-binding</keyword>
<evidence type="ECO:0000259" key="4">
    <source>
        <dbReference type="PROSITE" id="PS51898"/>
    </source>
</evidence>
<dbReference type="Proteomes" id="UP000576082">
    <property type="component" value="Unassembled WGS sequence"/>
</dbReference>
<dbReference type="PANTHER" id="PTHR30349:SF64">
    <property type="entry name" value="PROPHAGE INTEGRASE INTD-RELATED"/>
    <property type="match status" value="1"/>
</dbReference>
<proteinExistence type="inferred from homology"/>
<organism evidence="5 6">
    <name type="scientific">Flammeovirga aprica JL-4</name>
    <dbReference type="NCBI Taxonomy" id="694437"/>
    <lineage>
        <taxon>Bacteria</taxon>
        <taxon>Pseudomonadati</taxon>
        <taxon>Bacteroidota</taxon>
        <taxon>Cytophagia</taxon>
        <taxon>Cytophagales</taxon>
        <taxon>Flammeovirgaceae</taxon>
        <taxon>Flammeovirga</taxon>
    </lineage>
</organism>
<evidence type="ECO:0000313" key="5">
    <source>
        <dbReference type="EMBL" id="NME66594.1"/>
    </source>
</evidence>
<keyword evidence="3" id="KW-0233">DNA recombination</keyword>
<dbReference type="AlphaFoldDB" id="A0A7X9NZ46"/>
<dbReference type="Pfam" id="PF13102">
    <property type="entry name" value="Phage_int_SAM_5"/>
    <property type="match status" value="1"/>
</dbReference>
<evidence type="ECO:0000256" key="2">
    <source>
        <dbReference type="ARBA" id="ARBA00023125"/>
    </source>
</evidence>
<dbReference type="InterPro" id="IPR035386">
    <property type="entry name" value="Arm-DNA-bind_5"/>
</dbReference>
<dbReference type="GO" id="GO:0015074">
    <property type="term" value="P:DNA integration"/>
    <property type="evidence" value="ECO:0007669"/>
    <property type="project" value="InterPro"/>
</dbReference>
<name>A0A7X9NZ46_9BACT</name>
<dbReference type="Gene3D" id="1.10.150.130">
    <property type="match status" value="1"/>
</dbReference>
<dbReference type="Pfam" id="PF17293">
    <property type="entry name" value="Arm-DNA-bind_5"/>
    <property type="match status" value="1"/>
</dbReference>
<comment type="similarity">
    <text evidence="1">Belongs to the 'phage' integrase family.</text>
</comment>
<accession>A0A7X9NZ46</accession>
<dbReference type="InterPro" id="IPR002104">
    <property type="entry name" value="Integrase_catalytic"/>
</dbReference>
<keyword evidence="6" id="KW-1185">Reference proteome</keyword>
<evidence type="ECO:0000256" key="1">
    <source>
        <dbReference type="ARBA" id="ARBA00008857"/>
    </source>
</evidence>